<comment type="caution">
    <text evidence="1">The sequence shown here is derived from an EMBL/GenBank/DDBJ whole genome shotgun (WGS) entry which is preliminary data.</text>
</comment>
<name>A0A2P8EDP5_9BACT</name>
<dbReference type="SUPFAM" id="SSF53474">
    <property type="entry name" value="alpha/beta-Hydrolases"/>
    <property type="match status" value="1"/>
</dbReference>
<evidence type="ECO:0008006" key="3">
    <source>
        <dbReference type="Google" id="ProtNLM"/>
    </source>
</evidence>
<dbReference type="InterPro" id="IPR029058">
    <property type="entry name" value="AB_hydrolase_fold"/>
</dbReference>
<keyword evidence="2" id="KW-1185">Reference proteome</keyword>
<organism evidence="1 2">
    <name type="scientific">Cecembia rubra</name>
    <dbReference type="NCBI Taxonomy" id="1485585"/>
    <lineage>
        <taxon>Bacteria</taxon>
        <taxon>Pseudomonadati</taxon>
        <taxon>Bacteroidota</taxon>
        <taxon>Cytophagia</taxon>
        <taxon>Cytophagales</taxon>
        <taxon>Cyclobacteriaceae</taxon>
        <taxon>Cecembia</taxon>
    </lineage>
</organism>
<dbReference type="Gene3D" id="3.40.50.1820">
    <property type="entry name" value="alpha/beta hydrolase"/>
    <property type="match status" value="1"/>
</dbReference>
<evidence type="ECO:0000313" key="1">
    <source>
        <dbReference type="EMBL" id="PSL07581.1"/>
    </source>
</evidence>
<sequence>MHFINEIFKFMYPNNFHFFNETVQIMLKELQKIYFGHTFLEGELIIPDNCKGLVIFSHGSGSGRFSPRNNFVAQYLNKLSLGTFLFDLLTKEEALDYTIRFDIPILTARLIKVTKYLLKFTMIKRLPICFFGGSTGATSAMIASISLPNKIAAIVSRGGRLDLTYEQLPLVDAPSLLIVGEFDEDILEINRKAIDLLQVPKKLEIVSGASHLFEEAGTLEQVAELAGEWFLRYTGQQSDLKNQMSKNTD</sequence>
<proteinExistence type="predicted"/>
<gene>
    <name evidence="1" type="ORF">CLV48_101513</name>
</gene>
<protein>
    <recommendedName>
        <fullName evidence="3">Dienelactone hydrolase</fullName>
    </recommendedName>
</protein>
<dbReference type="EMBL" id="PYGF01000001">
    <property type="protein sequence ID" value="PSL07581.1"/>
    <property type="molecule type" value="Genomic_DNA"/>
</dbReference>
<evidence type="ECO:0000313" key="2">
    <source>
        <dbReference type="Proteomes" id="UP000240708"/>
    </source>
</evidence>
<dbReference type="Proteomes" id="UP000240708">
    <property type="component" value="Unassembled WGS sequence"/>
</dbReference>
<accession>A0A2P8EDP5</accession>
<dbReference type="AlphaFoldDB" id="A0A2P8EDP5"/>
<reference evidence="1 2" key="1">
    <citation type="submission" date="2018-03" db="EMBL/GenBank/DDBJ databases">
        <title>Genomic Encyclopedia of Archaeal and Bacterial Type Strains, Phase II (KMG-II): from individual species to whole genera.</title>
        <authorList>
            <person name="Goeker M."/>
        </authorList>
    </citation>
    <scope>NUCLEOTIDE SEQUENCE [LARGE SCALE GENOMIC DNA]</scope>
    <source>
        <strain evidence="1 2">DSM 28057</strain>
    </source>
</reference>